<evidence type="ECO:0000313" key="2">
    <source>
        <dbReference type="EMBL" id="PYF03332.1"/>
    </source>
</evidence>
<accession>A0A318TED4</accession>
<dbReference type="Pfam" id="PF05437">
    <property type="entry name" value="AzlD"/>
    <property type="match status" value="1"/>
</dbReference>
<evidence type="ECO:0000256" key="1">
    <source>
        <dbReference type="SAM" id="Phobius"/>
    </source>
</evidence>
<name>A0A318TED4_9BRAD</name>
<evidence type="ECO:0000313" key="3">
    <source>
        <dbReference type="Proteomes" id="UP000248148"/>
    </source>
</evidence>
<keyword evidence="1" id="KW-0812">Transmembrane</keyword>
<proteinExistence type="predicted"/>
<dbReference type="RefSeq" id="WP_110780516.1">
    <property type="nucleotide sequence ID" value="NZ_QJTI01000007.1"/>
</dbReference>
<dbReference type="EMBL" id="QJTI01000007">
    <property type="protein sequence ID" value="PYF03332.1"/>
    <property type="molecule type" value="Genomic_DNA"/>
</dbReference>
<sequence length="114" mass="12080">MTELLGEWQALLVLLLAGFLPNEVWRMLGVWLGGGLDEGSELLVWVRAVASAILAGVIAQILLMPPGALAAVPPTLRFGAVVAGLIIFLATKRSIFIGVLGGEAVLLFGQWWMG</sequence>
<organism evidence="2 3">
    <name type="scientific">Rhodopseudomonas faecalis</name>
    <dbReference type="NCBI Taxonomy" id="99655"/>
    <lineage>
        <taxon>Bacteria</taxon>
        <taxon>Pseudomonadati</taxon>
        <taxon>Pseudomonadota</taxon>
        <taxon>Alphaproteobacteria</taxon>
        <taxon>Hyphomicrobiales</taxon>
        <taxon>Nitrobacteraceae</taxon>
        <taxon>Rhodopseudomonas</taxon>
    </lineage>
</organism>
<feature type="transmembrane region" description="Helical" evidence="1">
    <location>
        <begin position="95"/>
        <end position="113"/>
    </location>
</feature>
<dbReference type="OrthoDB" id="7855510at2"/>
<dbReference type="Proteomes" id="UP000248148">
    <property type="component" value="Unassembled WGS sequence"/>
</dbReference>
<dbReference type="AlphaFoldDB" id="A0A318TED4"/>
<keyword evidence="1" id="KW-1133">Transmembrane helix</keyword>
<comment type="caution">
    <text evidence="2">The sequence shown here is derived from an EMBL/GenBank/DDBJ whole genome shotgun (WGS) entry which is preliminary data.</text>
</comment>
<protein>
    <submittedName>
        <fullName evidence="2">Branched-subunit amino acid transport protein AzlD</fullName>
    </submittedName>
</protein>
<keyword evidence="3" id="KW-1185">Reference proteome</keyword>
<feature type="transmembrane region" description="Helical" evidence="1">
    <location>
        <begin position="70"/>
        <end position="89"/>
    </location>
</feature>
<feature type="transmembrane region" description="Helical" evidence="1">
    <location>
        <begin position="42"/>
        <end position="63"/>
    </location>
</feature>
<gene>
    <name evidence="2" type="ORF">BJ122_10756</name>
</gene>
<dbReference type="InterPro" id="IPR008407">
    <property type="entry name" value="Brnchd-chn_aa_trnsp_AzlD"/>
</dbReference>
<reference evidence="2 3" key="1">
    <citation type="submission" date="2018-06" db="EMBL/GenBank/DDBJ databases">
        <title>Genomic Encyclopedia of Archaeal and Bacterial Type Strains, Phase II (KMG-II): from individual species to whole genera.</title>
        <authorList>
            <person name="Goeker M."/>
        </authorList>
    </citation>
    <scope>NUCLEOTIDE SEQUENCE [LARGE SCALE GENOMIC DNA]</scope>
    <source>
        <strain evidence="2 3">JCM 11668</strain>
    </source>
</reference>
<keyword evidence="1" id="KW-0472">Membrane</keyword>